<sequence length="119" mass="12941">MSEIINYSGRLDELREGTVIRNGEGGTTCHFVKADNDRWYPSDVTGKETGAYPAGHASSRVFLPAAVVDHAEATMQLAANVAAEVLGDMDVYDHTDPTGHQVAERIARRLSEANLLRTN</sequence>
<dbReference type="GeneID" id="63026296"/>
<keyword evidence="2" id="KW-1185">Reference proteome</keyword>
<protein>
    <submittedName>
        <fullName evidence="1">Uncharacterized protein</fullName>
    </submittedName>
</protein>
<dbReference type="EMBL" id="MT723941">
    <property type="protein sequence ID" value="QNJ58401.1"/>
    <property type="molecule type" value="Genomic_DNA"/>
</dbReference>
<dbReference type="Proteomes" id="UP000515899">
    <property type="component" value="Segment"/>
</dbReference>
<reference evidence="1 2" key="1">
    <citation type="submission" date="2020-07" db="EMBL/GenBank/DDBJ databases">
        <authorList>
            <person name="Bortz R.L."/>
            <person name="Albanowski M.L."/>
            <person name="Bains A."/>
            <person name="Bellamkonda B.D."/>
            <person name="Forbes S.A."/>
            <person name="Garner G.K."/>
            <person name="Gay E.L."/>
            <person name="Kasibhatla N.P."/>
            <person name="Pedlow M.R."/>
            <person name="Riley H.L."/>
            <person name="Trexler J."/>
            <person name="Butela K.A."/>
            <person name="Garlena R.A."/>
            <person name="Russell D.A."/>
            <person name="Pope W.H."/>
            <person name="Jacobs-Sera D."/>
            <person name="Hatfull G.F."/>
        </authorList>
    </citation>
    <scope>NUCLEOTIDE SEQUENCE [LARGE SCALE GENOMIC DNA]</scope>
</reference>
<name>A0A7G8LMC9_9CAUD</name>
<dbReference type="KEGG" id="vg:63026296"/>
<dbReference type="RefSeq" id="YP_010001789.1">
    <property type="nucleotide sequence ID" value="NC_053236.1"/>
</dbReference>
<evidence type="ECO:0000313" key="1">
    <source>
        <dbReference type="EMBL" id="QNJ58401.1"/>
    </source>
</evidence>
<accession>A0A7G8LMC9</accession>
<proteinExistence type="predicted"/>
<gene>
    <name evidence="1" type="primary">80</name>
    <name evidence="1" type="ORF">SEA_YORKONYX_80</name>
</gene>
<organism evidence="1 2">
    <name type="scientific">Gordonia phage YorkOnyx</name>
    <dbReference type="NCBI Taxonomy" id="2762402"/>
    <lineage>
        <taxon>Viruses</taxon>
        <taxon>Duplodnaviria</taxon>
        <taxon>Heunggongvirae</taxon>
        <taxon>Uroviricota</taxon>
        <taxon>Caudoviricetes</taxon>
        <taxon>Stackebrandtviridae</taxon>
        <taxon>Schenleyvirinae</taxon>
        <taxon>Kroosvirus</taxon>
        <taxon>Kroosvirus yorkonyx</taxon>
    </lineage>
</organism>
<evidence type="ECO:0000313" key="2">
    <source>
        <dbReference type="Proteomes" id="UP000515899"/>
    </source>
</evidence>